<protein>
    <recommendedName>
        <fullName evidence="5">HTH tetR-type domain-containing protein</fullName>
    </recommendedName>
</protein>
<keyword evidence="2 4" id="KW-0238">DNA-binding</keyword>
<feature type="domain" description="HTH tetR-type" evidence="5">
    <location>
        <begin position="8"/>
        <end position="68"/>
    </location>
</feature>
<dbReference type="GO" id="GO:0003677">
    <property type="term" value="F:DNA binding"/>
    <property type="evidence" value="ECO:0007669"/>
    <property type="project" value="UniProtKB-UniRule"/>
</dbReference>
<dbReference type="PROSITE" id="PS50977">
    <property type="entry name" value="HTH_TETR_2"/>
    <property type="match status" value="1"/>
</dbReference>
<dbReference type="SUPFAM" id="SSF46689">
    <property type="entry name" value="Homeodomain-like"/>
    <property type="match status" value="1"/>
</dbReference>
<evidence type="ECO:0000313" key="7">
    <source>
        <dbReference type="Proteomes" id="UP000034491"/>
    </source>
</evidence>
<dbReference type="InterPro" id="IPR009057">
    <property type="entry name" value="Homeodomain-like_sf"/>
</dbReference>
<comment type="caution">
    <text evidence="6">The sequence shown here is derived from an EMBL/GenBank/DDBJ whole genome shotgun (WGS) entry which is preliminary data.</text>
</comment>
<dbReference type="OrthoDB" id="9795242at2"/>
<keyword evidence="3" id="KW-0804">Transcription</keyword>
<dbReference type="InterPro" id="IPR001647">
    <property type="entry name" value="HTH_TetR"/>
</dbReference>
<proteinExistence type="predicted"/>
<gene>
    <name evidence="6" type="ORF">WH95_01015</name>
</gene>
<evidence type="ECO:0000259" key="5">
    <source>
        <dbReference type="PROSITE" id="PS50977"/>
    </source>
</evidence>
<dbReference type="Pfam" id="PF00440">
    <property type="entry name" value="TetR_N"/>
    <property type="match status" value="1"/>
</dbReference>
<name>A0A0M2RAM5_9PROT</name>
<dbReference type="STRING" id="1549748.WH95_01015"/>
<dbReference type="Gene3D" id="1.10.10.60">
    <property type="entry name" value="Homeodomain-like"/>
    <property type="match status" value="1"/>
</dbReference>
<dbReference type="Proteomes" id="UP000034491">
    <property type="component" value="Unassembled WGS sequence"/>
</dbReference>
<dbReference type="Pfam" id="PF16925">
    <property type="entry name" value="TetR_C_13"/>
    <property type="match status" value="1"/>
</dbReference>
<evidence type="ECO:0000313" key="6">
    <source>
        <dbReference type="EMBL" id="KKJ78696.1"/>
    </source>
</evidence>
<dbReference type="EMBL" id="LANI01000001">
    <property type="protein sequence ID" value="KKJ78696.1"/>
    <property type="molecule type" value="Genomic_DNA"/>
</dbReference>
<sequence length="199" mass="21838">MGRGRPRKTDPEEVLDTAMKVFWNKGFEGTSMSDLVDATGMAKPGLYACFGDKESLYKKSLTRYFNSLGTPLLDDLECSDDPLPLVVRRFLETVAHSMLDDSCPSGCFVVNSLIEGASQHPALQAIGKEYDQRRRDVFAQRFAKAQKNGELPPQVDAQALAEFFAAQSLALGVMGRTGTNKQELSNFINVAMTALPANH</sequence>
<dbReference type="PRINTS" id="PR00455">
    <property type="entry name" value="HTHTETR"/>
</dbReference>
<dbReference type="PANTHER" id="PTHR47506:SF1">
    <property type="entry name" value="HTH-TYPE TRANSCRIPTIONAL REGULATOR YJDC"/>
    <property type="match status" value="1"/>
</dbReference>
<accession>A0A0M2RAM5</accession>
<dbReference type="RefSeq" id="WP_046501779.1">
    <property type="nucleotide sequence ID" value="NZ_CBDDLU010000011.1"/>
</dbReference>
<organism evidence="6 7">
    <name type="scientific">Kiloniella litopenaei</name>
    <dbReference type="NCBI Taxonomy" id="1549748"/>
    <lineage>
        <taxon>Bacteria</taxon>
        <taxon>Pseudomonadati</taxon>
        <taxon>Pseudomonadota</taxon>
        <taxon>Alphaproteobacteria</taxon>
        <taxon>Rhodospirillales</taxon>
        <taxon>Kiloniellaceae</taxon>
        <taxon>Kiloniella</taxon>
    </lineage>
</organism>
<dbReference type="AlphaFoldDB" id="A0A0M2RAM5"/>
<keyword evidence="1" id="KW-0805">Transcription regulation</keyword>
<reference evidence="6 7" key="1">
    <citation type="submission" date="2015-03" db="EMBL/GenBank/DDBJ databases">
        <title>Genome sequence of Kiloniella sp. P1-1, isolated from the gut microflora of Pacific white shrimp, Penaeus vannamei.</title>
        <authorList>
            <person name="Shao Z."/>
            <person name="Wang L."/>
            <person name="Li X."/>
        </authorList>
    </citation>
    <scope>NUCLEOTIDE SEQUENCE [LARGE SCALE GENOMIC DNA]</scope>
    <source>
        <strain evidence="6 7">P1-1</strain>
    </source>
</reference>
<dbReference type="InterPro" id="IPR036271">
    <property type="entry name" value="Tet_transcr_reg_TetR-rel_C_sf"/>
</dbReference>
<dbReference type="PANTHER" id="PTHR47506">
    <property type="entry name" value="TRANSCRIPTIONAL REGULATORY PROTEIN"/>
    <property type="match status" value="1"/>
</dbReference>
<evidence type="ECO:0000256" key="3">
    <source>
        <dbReference type="ARBA" id="ARBA00023163"/>
    </source>
</evidence>
<keyword evidence="7" id="KW-1185">Reference proteome</keyword>
<evidence type="ECO:0000256" key="1">
    <source>
        <dbReference type="ARBA" id="ARBA00023015"/>
    </source>
</evidence>
<evidence type="ECO:0000256" key="2">
    <source>
        <dbReference type="ARBA" id="ARBA00023125"/>
    </source>
</evidence>
<dbReference type="InterPro" id="IPR011075">
    <property type="entry name" value="TetR_C"/>
</dbReference>
<evidence type="ECO:0000256" key="4">
    <source>
        <dbReference type="PROSITE-ProRule" id="PRU00335"/>
    </source>
</evidence>
<feature type="DNA-binding region" description="H-T-H motif" evidence="4">
    <location>
        <begin position="31"/>
        <end position="50"/>
    </location>
</feature>
<dbReference type="SUPFAM" id="SSF48498">
    <property type="entry name" value="Tetracyclin repressor-like, C-terminal domain"/>
    <property type="match status" value="1"/>
</dbReference>
<dbReference type="Gene3D" id="1.10.357.10">
    <property type="entry name" value="Tetracycline Repressor, domain 2"/>
    <property type="match status" value="1"/>
</dbReference>